<dbReference type="KEGG" id="cmq:B840_12630"/>
<reference evidence="1 2" key="1">
    <citation type="submission" date="2014-05" db="EMBL/GenBank/DDBJ databases">
        <title>Complete genome sequence of Corynebacterium marinum DSM 44953.</title>
        <authorList>
            <person name="Schaffert L."/>
            <person name="Albersmeier A."/>
            <person name="Kalinowski J."/>
            <person name="Ruckert C."/>
        </authorList>
    </citation>
    <scope>NUCLEOTIDE SEQUENCE [LARGE SCALE GENOMIC DNA]</scope>
    <source>
        <strain evidence="1 2">DSM 44953</strain>
        <plasmid evidence="1 2">pCmarinum2</plasmid>
    </source>
</reference>
<sequence>MPCPFRESSASPLSLSTSDMQMSKFLNAPFGPRIRFSRPWSPSRMLLRYFTCRCSTVGGQIPSDFNSVIALAREGALSVLVTLGYLADALDLRALASKRLAAATFRFGER</sequence>
<accession>A0A0B6TUX7</accession>
<geneLocation type="plasmid" evidence="1 2">
    <name>pCmarinum2</name>
</geneLocation>
<dbReference type="EMBL" id="CP007791">
    <property type="protein sequence ID" value="AJK70094.1"/>
    <property type="molecule type" value="Genomic_DNA"/>
</dbReference>
<proteinExistence type="predicted"/>
<dbReference type="Proteomes" id="UP000031928">
    <property type="component" value="Plasmid pCmarinum2"/>
</dbReference>
<protein>
    <submittedName>
        <fullName evidence="1">Uncharacterized protein</fullName>
    </submittedName>
</protein>
<keyword evidence="2" id="KW-1185">Reference proteome</keyword>
<organism evidence="1 2">
    <name type="scientific">Corynebacterium marinum DSM 44953</name>
    <dbReference type="NCBI Taxonomy" id="1224162"/>
    <lineage>
        <taxon>Bacteria</taxon>
        <taxon>Bacillati</taxon>
        <taxon>Actinomycetota</taxon>
        <taxon>Actinomycetes</taxon>
        <taxon>Mycobacteriales</taxon>
        <taxon>Corynebacteriaceae</taxon>
        <taxon>Corynebacterium</taxon>
    </lineage>
</organism>
<keyword evidence="1" id="KW-0614">Plasmid</keyword>
<name>A0A0B6TUX7_9CORY</name>
<evidence type="ECO:0000313" key="1">
    <source>
        <dbReference type="EMBL" id="AJK70094.1"/>
    </source>
</evidence>
<evidence type="ECO:0000313" key="2">
    <source>
        <dbReference type="Proteomes" id="UP000031928"/>
    </source>
</evidence>
<gene>
    <name evidence="1" type="ORF">B840_12630</name>
</gene>
<dbReference type="AlphaFoldDB" id="A0A0B6TUX7"/>
<dbReference type="HOGENOM" id="CLU_2259021_0_0_11"/>